<evidence type="ECO:0000256" key="9">
    <source>
        <dbReference type="RuleBase" id="RU000688"/>
    </source>
</evidence>
<name>A0A922HTJ2_DERFA</name>
<feature type="transmembrane region" description="Helical" evidence="11">
    <location>
        <begin position="317"/>
        <end position="339"/>
    </location>
</feature>
<feature type="compositionally biased region" description="Low complexity" evidence="10">
    <location>
        <begin position="214"/>
        <end position="230"/>
    </location>
</feature>
<feature type="domain" description="G-protein coupled receptors family 1 profile" evidence="13">
    <location>
        <begin position="260"/>
        <end position="406"/>
    </location>
</feature>
<feature type="region of interest" description="Disordered" evidence="10">
    <location>
        <begin position="176"/>
        <end position="234"/>
    </location>
</feature>
<dbReference type="InterPro" id="IPR017452">
    <property type="entry name" value="GPCR_Rhodpsn_7TM"/>
</dbReference>
<reference evidence="14" key="2">
    <citation type="journal article" date="2022" name="Res Sq">
        <title>Comparative Genomics Reveals Insights into the Divergent Evolution of Astigmatic Mites and Household Pest Adaptations.</title>
        <authorList>
            <person name="Xiong Q."/>
            <person name="Wan A.T.-Y."/>
            <person name="Liu X.-Y."/>
            <person name="Fung C.S.-H."/>
            <person name="Xiao X."/>
            <person name="Malainual N."/>
            <person name="Hou J."/>
            <person name="Wang L."/>
            <person name="Wang M."/>
            <person name="Yang K."/>
            <person name="Cui Y."/>
            <person name="Leung E."/>
            <person name="Nong W."/>
            <person name="Shin S.-K."/>
            <person name="Au S."/>
            <person name="Jeong K.Y."/>
            <person name="Chew F.T."/>
            <person name="Hui J."/>
            <person name="Leung T.F."/>
            <person name="Tungtrongchitr A."/>
            <person name="Zhong N."/>
            <person name="Liu Z."/>
            <person name="Tsui S."/>
        </authorList>
    </citation>
    <scope>NUCLEOTIDE SEQUENCE</scope>
    <source>
        <strain evidence="14">Derf</strain>
        <tissue evidence="14">Whole organism</tissue>
    </source>
</reference>
<keyword evidence="12" id="KW-0732">Signal</keyword>
<evidence type="ECO:0000313" key="15">
    <source>
        <dbReference type="Proteomes" id="UP000790347"/>
    </source>
</evidence>
<comment type="subcellular location">
    <subcellularLocation>
        <location evidence="1">Membrane</location>
        <topology evidence="1">Multi-pass membrane protein</topology>
    </subcellularLocation>
</comment>
<evidence type="ECO:0000256" key="1">
    <source>
        <dbReference type="ARBA" id="ARBA00004141"/>
    </source>
</evidence>
<feature type="transmembrane region" description="Helical" evidence="11">
    <location>
        <begin position="280"/>
        <end position="297"/>
    </location>
</feature>
<dbReference type="Pfam" id="PF00001">
    <property type="entry name" value="7tm_1"/>
    <property type="match status" value="1"/>
</dbReference>
<evidence type="ECO:0000256" key="2">
    <source>
        <dbReference type="ARBA" id="ARBA00010663"/>
    </source>
</evidence>
<dbReference type="Proteomes" id="UP000790347">
    <property type="component" value="Unassembled WGS sequence"/>
</dbReference>
<evidence type="ECO:0000256" key="10">
    <source>
        <dbReference type="SAM" id="MobiDB-lite"/>
    </source>
</evidence>
<keyword evidence="3 9" id="KW-0812">Transmembrane</keyword>
<evidence type="ECO:0000256" key="11">
    <source>
        <dbReference type="SAM" id="Phobius"/>
    </source>
</evidence>
<reference evidence="14" key="1">
    <citation type="submission" date="2013-05" db="EMBL/GenBank/DDBJ databases">
        <authorList>
            <person name="Yim A.K.Y."/>
            <person name="Chan T.F."/>
            <person name="Ji K.M."/>
            <person name="Liu X.Y."/>
            <person name="Zhou J.W."/>
            <person name="Li R.Q."/>
            <person name="Yang K.Y."/>
            <person name="Li J."/>
            <person name="Li M."/>
            <person name="Law P.T.W."/>
            <person name="Wu Y.L."/>
            <person name="Cai Z.L."/>
            <person name="Qin H."/>
            <person name="Bao Y."/>
            <person name="Leung R.K.K."/>
            <person name="Ng P.K.S."/>
            <person name="Zou J."/>
            <person name="Zhong X.J."/>
            <person name="Ran P.X."/>
            <person name="Zhong N.S."/>
            <person name="Liu Z.G."/>
            <person name="Tsui S.K.W."/>
        </authorList>
    </citation>
    <scope>NUCLEOTIDE SEQUENCE</scope>
    <source>
        <strain evidence="14">Derf</strain>
        <tissue evidence="14">Whole organism</tissue>
    </source>
</reference>
<comment type="similarity">
    <text evidence="2 9">Belongs to the G-protein coupled receptor 1 family.</text>
</comment>
<keyword evidence="7 9" id="KW-0675">Receptor</keyword>
<dbReference type="PROSITE" id="PS50262">
    <property type="entry name" value="G_PROTEIN_RECEP_F1_2"/>
    <property type="match status" value="1"/>
</dbReference>
<keyword evidence="5 9" id="KW-0297">G-protein coupled receptor</keyword>
<proteinExistence type="inferred from homology"/>
<evidence type="ECO:0000256" key="6">
    <source>
        <dbReference type="ARBA" id="ARBA00023136"/>
    </source>
</evidence>
<dbReference type="PROSITE" id="PS00237">
    <property type="entry name" value="G_PROTEIN_RECEP_F1_1"/>
    <property type="match status" value="1"/>
</dbReference>
<evidence type="ECO:0000256" key="5">
    <source>
        <dbReference type="ARBA" id="ARBA00023040"/>
    </source>
</evidence>
<dbReference type="AlphaFoldDB" id="A0A922HTJ2"/>
<sequence length="406" mass="45588">MAAFSIFICLTIDSSWTTINFDNNETIPSIDDDLNDESYRRLFHQLLSHPNVLLNSNENESSSSSSSSLPAKEASNLYHIIIANSTTSLPLILVTATNDGNIVRHHYFNQTATAELLESPSMIHLRYLQSSSSSSSNINNNQSDDNDNHSSISINHLPTDTILQLIESMYLKTNDKDDYDDEYDDDQSTQQVRTYDDIQQEWIPSSTTTDDPMESFSSSSNNDNNDPESSLPESLKNNHYIRNTLVIISYSMIMFLSLCGNYLVLHVIYTTPKLRTTTNILIFSLTISDLMTTIFNIPFNCARFLLRNWPFPDSFCIIMPTLQVTSVYVSTLTMAAICLHRYRSILGTTGGGGGGGSNVVISSRIGFNHITHSMSSVRIKMSILFIWIISILLALPHTLFNLVVWD</sequence>
<feature type="compositionally biased region" description="Acidic residues" evidence="10">
    <location>
        <begin position="177"/>
        <end position="187"/>
    </location>
</feature>
<evidence type="ECO:0000313" key="14">
    <source>
        <dbReference type="EMBL" id="KAH9507015.1"/>
    </source>
</evidence>
<dbReference type="Gene3D" id="1.20.1070.10">
    <property type="entry name" value="Rhodopsin 7-helix transmembrane proteins"/>
    <property type="match status" value="1"/>
</dbReference>
<keyword evidence="6 11" id="KW-0472">Membrane</keyword>
<comment type="caution">
    <text evidence="14">The sequence shown here is derived from an EMBL/GenBank/DDBJ whole genome shotgun (WGS) entry which is preliminary data.</text>
</comment>
<feature type="signal peptide" evidence="12">
    <location>
        <begin position="1"/>
        <end position="17"/>
    </location>
</feature>
<dbReference type="PANTHER" id="PTHR24238:SF57">
    <property type="entry name" value="G-PROTEIN COUPLED RECEPTOR 83"/>
    <property type="match status" value="1"/>
</dbReference>
<feature type="transmembrane region" description="Helical" evidence="11">
    <location>
        <begin position="245"/>
        <end position="268"/>
    </location>
</feature>
<dbReference type="SUPFAM" id="SSF81321">
    <property type="entry name" value="Family A G protein-coupled receptor-like"/>
    <property type="match status" value="1"/>
</dbReference>
<protein>
    <submittedName>
        <fullName evidence="14">G-protein coupled receptor</fullName>
    </submittedName>
</protein>
<organism evidence="14 15">
    <name type="scientific">Dermatophagoides farinae</name>
    <name type="common">American house dust mite</name>
    <dbReference type="NCBI Taxonomy" id="6954"/>
    <lineage>
        <taxon>Eukaryota</taxon>
        <taxon>Metazoa</taxon>
        <taxon>Ecdysozoa</taxon>
        <taxon>Arthropoda</taxon>
        <taxon>Chelicerata</taxon>
        <taxon>Arachnida</taxon>
        <taxon>Acari</taxon>
        <taxon>Acariformes</taxon>
        <taxon>Sarcoptiformes</taxon>
        <taxon>Astigmata</taxon>
        <taxon>Psoroptidia</taxon>
        <taxon>Analgoidea</taxon>
        <taxon>Pyroglyphidae</taxon>
        <taxon>Dermatophagoidinae</taxon>
        <taxon>Dermatophagoides</taxon>
    </lineage>
</organism>
<dbReference type="GO" id="GO:0008188">
    <property type="term" value="F:neuropeptide receptor activity"/>
    <property type="evidence" value="ECO:0007669"/>
    <property type="project" value="TreeGrafter"/>
</dbReference>
<dbReference type="InterPro" id="IPR000276">
    <property type="entry name" value="GPCR_Rhodpsn"/>
</dbReference>
<feature type="chain" id="PRO_5036826229" evidence="12">
    <location>
        <begin position="18"/>
        <end position="406"/>
    </location>
</feature>
<evidence type="ECO:0000256" key="4">
    <source>
        <dbReference type="ARBA" id="ARBA00022989"/>
    </source>
</evidence>
<gene>
    <name evidence="14" type="primary">Pgr15l_4</name>
    <name evidence="14" type="ORF">DERF_011718</name>
</gene>
<dbReference type="PANTHER" id="PTHR24238">
    <property type="entry name" value="G-PROTEIN COUPLED RECEPTOR"/>
    <property type="match status" value="1"/>
</dbReference>
<dbReference type="EMBL" id="ASGP02000005">
    <property type="protein sequence ID" value="KAH9507015.1"/>
    <property type="molecule type" value="Genomic_DNA"/>
</dbReference>
<evidence type="ECO:0000256" key="12">
    <source>
        <dbReference type="SAM" id="SignalP"/>
    </source>
</evidence>
<evidence type="ECO:0000256" key="8">
    <source>
        <dbReference type="ARBA" id="ARBA00023224"/>
    </source>
</evidence>
<evidence type="ECO:0000256" key="7">
    <source>
        <dbReference type="ARBA" id="ARBA00023170"/>
    </source>
</evidence>
<evidence type="ECO:0000256" key="3">
    <source>
        <dbReference type="ARBA" id="ARBA00022692"/>
    </source>
</evidence>
<keyword evidence="4 11" id="KW-1133">Transmembrane helix</keyword>
<dbReference type="PRINTS" id="PR00237">
    <property type="entry name" value="GPCRRHODOPSN"/>
</dbReference>
<evidence type="ECO:0000259" key="13">
    <source>
        <dbReference type="PROSITE" id="PS50262"/>
    </source>
</evidence>
<feature type="transmembrane region" description="Helical" evidence="11">
    <location>
        <begin position="383"/>
        <end position="405"/>
    </location>
</feature>
<keyword evidence="15" id="KW-1185">Reference proteome</keyword>
<keyword evidence="8 9" id="KW-0807">Transducer</keyword>
<accession>A0A922HTJ2</accession>
<dbReference type="GO" id="GO:0005886">
    <property type="term" value="C:plasma membrane"/>
    <property type="evidence" value="ECO:0007669"/>
    <property type="project" value="TreeGrafter"/>
</dbReference>
<feature type="region of interest" description="Disordered" evidence="10">
    <location>
        <begin position="132"/>
        <end position="153"/>
    </location>
</feature>